<dbReference type="VEuPathDB" id="MicrosporidiaDB:HERIO_499"/>
<comment type="caution">
    <text evidence="1">The sequence shown here is derived from an EMBL/GenBank/DDBJ whole genome shotgun (WGS) entry which is preliminary data.</text>
</comment>
<evidence type="ECO:0000313" key="1">
    <source>
        <dbReference type="EMBL" id="ORD97647.1"/>
    </source>
</evidence>
<accession>A0A1X0QD19</accession>
<organism evidence="1 2">
    <name type="scientific">Hepatospora eriocheir</name>
    <dbReference type="NCBI Taxonomy" id="1081669"/>
    <lineage>
        <taxon>Eukaryota</taxon>
        <taxon>Fungi</taxon>
        <taxon>Fungi incertae sedis</taxon>
        <taxon>Microsporidia</taxon>
        <taxon>Hepatosporidae</taxon>
        <taxon>Hepatospora</taxon>
    </lineage>
</organism>
<evidence type="ECO:0000313" key="2">
    <source>
        <dbReference type="Proteomes" id="UP000192356"/>
    </source>
</evidence>
<dbReference type="Proteomes" id="UP000192356">
    <property type="component" value="Unassembled WGS sequence"/>
</dbReference>
<reference evidence="1 2" key="1">
    <citation type="journal article" date="2017" name="Environ. Microbiol.">
        <title>Decay of the glycolytic pathway and adaptation to intranuclear parasitism within Enterocytozoonidae microsporidia.</title>
        <authorList>
            <person name="Wiredu Boakye D."/>
            <person name="Jaroenlak P."/>
            <person name="Prachumwat A."/>
            <person name="Williams T.A."/>
            <person name="Bateman K.S."/>
            <person name="Itsathitphaisarn O."/>
            <person name="Sritunyalucksana K."/>
            <person name="Paszkiewicz K.H."/>
            <person name="Moore K.A."/>
            <person name="Stentiford G.D."/>
            <person name="Williams B.A."/>
        </authorList>
    </citation>
    <scope>NUCLEOTIDE SEQUENCE [LARGE SCALE GENOMIC DNA]</scope>
    <source>
        <strain evidence="1 2">GB1</strain>
    </source>
</reference>
<proteinExistence type="predicted"/>
<sequence>MIDFGKHFYSCVYLNFFNFLNKIRRNDVENFLRNRIYKSLNNIIEINLNKFSINVKLIDYFVLEFEGLKQIIISIQFS</sequence>
<gene>
    <name evidence="1" type="ORF">HERIO_499</name>
</gene>
<name>A0A1X0QD19_9MICR</name>
<keyword evidence="2" id="KW-1185">Reference proteome</keyword>
<dbReference type="AlphaFoldDB" id="A0A1X0QD19"/>
<protein>
    <submittedName>
        <fullName evidence="1">Uncharacterized protein</fullName>
    </submittedName>
</protein>
<dbReference type="EMBL" id="LVKB01000015">
    <property type="protein sequence ID" value="ORD97647.1"/>
    <property type="molecule type" value="Genomic_DNA"/>
</dbReference>